<dbReference type="Proteomes" id="UP001623041">
    <property type="component" value="Unassembled WGS sequence"/>
</dbReference>
<dbReference type="SUPFAM" id="SSF53254">
    <property type="entry name" value="Phosphoglycerate mutase-like"/>
    <property type="match status" value="1"/>
</dbReference>
<organism evidence="1 2">
    <name type="scientific">Bacillus salipaludis</name>
    <dbReference type="NCBI Taxonomy" id="2547811"/>
    <lineage>
        <taxon>Bacteria</taxon>
        <taxon>Bacillati</taxon>
        <taxon>Bacillota</taxon>
        <taxon>Bacilli</taxon>
        <taxon>Bacillales</taxon>
        <taxon>Bacillaceae</taxon>
        <taxon>Bacillus</taxon>
    </lineage>
</organism>
<dbReference type="RefSeq" id="WP_406582123.1">
    <property type="nucleotide sequence ID" value="NZ_JBJHQH010000016.1"/>
</dbReference>
<dbReference type="Gene3D" id="3.40.50.1240">
    <property type="entry name" value="Phosphoglycerate mutase-like"/>
    <property type="match status" value="1"/>
</dbReference>
<dbReference type="PANTHER" id="PTHR48100">
    <property type="entry name" value="BROAD-SPECIFICITY PHOSPHATASE YOR283W-RELATED"/>
    <property type="match status" value="1"/>
</dbReference>
<dbReference type="PANTHER" id="PTHR48100:SF1">
    <property type="entry name" value="HISTIDINE PHOSPHATASE FAMILY PROTEIN-RELATED"/>
    <property type="match status" value="1"/>
</dbReference>
<dbReference type="EMBL" id="JBJHQH010000016">
    <property type="protein sequence ID" value="MFK9093615.1"/>
    <property type="molecule type" value="Genomic_DNA"/>
</dbReference>
<dbReference type="InterPro" id="IPR013078">
    <property type="entry name" value="His_Pase_superF_clade-1"/>
</dbReference>
<dbReference type="CDD" id="cd07067">
    <property type="entry name" value="HP_PGM_like"/>
    <property type="match status" value="1"/>
</dbReference>
<gene>
    <name evidence="1" type="ORF">ACJEBI_19290</name>
</gene>
<protein>
    <submittedName>
        <fullName evidence="1">Histidine phosphatase family protein</fullName>
    </submittedName>
</protein>
<comment type="caution">
    <text evidence="1">The sequence shown here is derived from an EMBL/GenBank/DDBJ whole genome shotgun (WGS) entry which is preliminary data.</text>
</comment>
<dbReference type="InterPro" id="IPR050275">
    <property type="entry name" value="PGM_Phosphatase"/>
</dbReference>
<evidence type="ECO:0000313" key="2">
    <source>
        <dbReference type="Proteomes" id="UP001623041"/>
    </source>
</evidence>
<keyword evidence="2" id="KW-1185">Reference proteome</keyword>
<proteinExistence type="predicted"/>
<accession>A0ABW8RN57</accession>
<dbReference type="SMART" id="SM00855">
    <property type="entry name" value="PGAM"/>
    <property type="match status" value="1"/>
</dbReference>
<name>A0ABW8RN57_9BACI</name>
<dbReference type="Pfam" id="PF00300">
    <property type="entry name" value="His_Phos_1"/>
    <property type="match status" value="1"/>
</dbReference>
<evidence type="ECO:0000313" key="1">
    <source>
        <dbReference type="EMBL" id="MFK9093615.1"/>
    </source>
</evidence>
<dbReference type="InterPro" id="IPR029033">
    <property type="entry name" value="His_PPase_superfam"/>
</dbReference>
<sequence length="179" mass="20951">MKKIYLIRHCEAEGQLSEAQLTDRGFKQAVELADFFSNSKIDRIISSPYERAFQSIQPLAERLHIEIENDSRLTERVLSTNNLSDWLEKLKITFNDFDLKFEGGESSQEALNRIVEVVEKVFTSETKNTIIVTHGNLMSLLLRYYNKNFGFEDWRNLSNPDVFLLINETNKVTIERLWK</sequence>
<dbReference type="PIRSF" id="PIRSF000709">
    <property type="entry name" value="6PFK_2-Ptase"/>
    <property type="match status" value="1"/>
</dbReference>
<reference evidence="1 2" key="1">
    <citation type="submission" date="2024-11" db="EMBL/GenBank/DDBJ databases">
        <authorList>
            <person name="Lucas J.A."/>
        </authorList>
    </citation>
    <scope>NUCLEOTIDE SEQUENCE [LARGE SCALE GENOMIC DNA]</scope>
    <source>
        <strain evidence="1 2">Z 5.4</strain>
    </source>
</reference>